<protein>
    <submittedName>
        <fullName evidence="1">Uncharacterized protein</fullName>
    </submittedName>
</protein>
<proteinExistence type="predicted"/>
<organism evidence="1">
    <name type="scientific">Lepeophtheirus salmonis</name>
    <name type="common">Salmon louse</name>
    <name type="synonym">Caligus salmonis</name>
    <dbReference type="NCBI Taxonomy" id="72036"/>
    <lineage>
        <taxon>Eukaryota</taxon>
        <taxon>Metazoa</taxon>
        <taxon>Ecdysozoa</taxon>
        <taxon>Arthropoda</taxon>
        <taxon>Crustacea</taxon>
        <taxon>Multicrustacea</taxon>
        <taxon>Hexanauplia</taxon>
        <taxon>Copepoda</taxon>
        <taxon>Siphonostomatoida</taxon>
        <taxon>Caligidae</taxon>
        <taxon>Lepeophtheirus</taxon>
    </lineage>
</organism>
<dbReference type="AlphaFoldDB" id="A0A0K2TT36"/>
<evidence type="ECO:0000313" key="1">
    <source>
        <dbReference type="EMBL" id="CDW29209.1"/>
    </source>
</evidence>
<dbReference type="EMBL" id="HACA01011848">
    <property type="protein sequence ID" value="CDW29209.1"/>
    <property type="molecule type" value="Transcribed_RNA"/>
</dbReference>
<reference evidence="1" key="1">
    <citation type="submission" date="2014-05" db="EMBL/GenBank/DDBJ databases">
        <authorList>
            <person name="Chronopoulou M."/>
        </authorList>
    </citation>
    <scope>NUCLEOTIDE SEQUENCE</scope>
    <source>
        <tissue evidence="1">Whole organism</tissue>
    </source>
</reference>
<name>A0A0K2TT36_LEPSM</name>
<sequence>MQWSIIAAGGGNVGTYIEDDSQSRTRDLTWTSKLVHCKLRKSVSTSDPILDLWT</sequence>
<accession>A0A0K2TT36</accession>